<dbReference type="Gene3D" id="1.20.1600.10">
    <property type="entry name" value="Outer membrane efflux proteins (OEP)"/>
    <property type="match status" value="1"/>
</dbReference>
<dbReference type="STRING" id="415425.SAMN05444363_1937"/>
<keyword evidence="2 3" id="KW-0449">Lipoprotein</keyword>
<keyword evidence="2" id="KW-1134">Transmembrane beta strand</keyword>
<gene>
    <name evidence="3" type="ORF">SAMN05444363_1937</name>
</gene>
<dbReference type="InterPro" id="IPR010131">
    <property type="entry name" value="MdtP/NodT-like"/>
</dbReference>
<accession>A0A1M6ESU4</accession>
<keyword evidence="2" id="KW-0732">Signal</keyword>
<evidence type="ECO:0000313" key="4">
    <source>
        <dbReference type="Proteomes" id="UP000184488"/>
    </source>
</evidence>
<dbReference type="OrthoDB" id="9770517at2"/>
<feature type="signal peptide" evidence="2">
    <location>
        <begin position="1"/>
        <end position="22"/>
    </location>
</feature>
<organism evidence="3 4">
    <name type="scientific">Flavobacterium terrae</name>
    <dbReference type="NCBI Taxonomy" id="415425"/>
    <lineage>
        <taxon>Bacteria</taxon>
        <taxon>Pseudomonadati</taxon>
        <taxon>Bacteroidota</taxon>
        <taxon>Flavobacteriia</taxon>
        <taxon>Flavobacteriales</taxon>
        <taxon>Flavobacteriaceae</taxon>
        <taxon>Flavobacterium</taxon>
    </lineage>
</organism>
<dbReference type="Pfam" id="PF02321">
    <property type="entry name" value="OEP"/>
    <property type="match status" value="2"/>
</dbReference>
<evidence type="ECO:0000256" key="2">
    <source>
        <dbReference type="RuleBase" id="RU362097"/>
    </source>
</evidence>
<dbReference type="Proteomes" id="UP000184488">
    <property type="component" value="Unassembled WGS sequence"/>
</dbReference>
<dbReference type="RefSeq" id="WP_073310837.1">
    <property type="nucleotide sequence ID" value="NZ_FQZI01000003.1"/>
</dbReference>
<dbReference type="Gene3D" id="2.20.200.10">
    <property type="entry name" value="Outer membrane efflux proteins (OEP)"/>
    <property type="match status" value="1"/>
</dbReference>
<feature type="chain" id="PRO_5011826773" evidence="2">
    <location>
        <begin position="23"/>
        <end position="467"/>
    </location>
</feature>
<dbReference type="InterPro" id="IPR003423">
    <property type="entry name" value="OMP_efflux"/>
</dbReference>
<protein>
    <submittedName>
        <fullName evidence="3">Efflux transporter, outer membrane factor (OMF) lipoprotein, NodT family</fullName>
    </submittedName>
</protein>
<keyword evidence="2" id="KW-0472">Membrane</keyword>
<dbReference type="GO" id="GO:0005886">
    <property type="term" value="C:plasma membrane"/>
    <property type="evidence" value="ECO:0007669"/>
    <property type="project" value="UniProtKB-SubCell"/>
</dbReference>
<keyword evidence="4" id="KW-1185">Reference proteome</keyword>
<evidence type="ECO:0000313" key="3">
    <source>
        <dbReference type="EMBL" id="SHI88542.1"/>
    </source>
</evidence>
<evidence type="ECO:0000256" key="1">
    <source>
        <dbReference type="ARBA" id="ARBA00007613"/>
    </source>
</evidence>
<keyword evidence="2" id="KW-0812">Transmembrane</keyword>
<dbReference type="PANTHER" id="PTHR30203">
    <property type="entry name" value="OUTER MEMBRANE CATION EFFLUX PROTEIN"/>
    <property type="match status" value="1"/>
</dbReference>
<keyword evidence="2" id="KW-0564">Palmitate</keyword>
<comment type="subcellular location">
    <subcellularLocation>
        <location evidence="2">Cell membrane</location>
        <topology evidence="2">Lipid-anchor</topology>
    </subcellularLocation>
</comment>
<dbReference type="NCBIfam" id="TIGR01845">
    <property type="entry name" value="outer_NodT"/>
    <property type="match status" value="1"/>
</dbReference>
<dbReference type="AlphaFoldDB" id="A0A1M6ESU4"/>
<dbReference type="PANTHER" id="PTHR30203:SF33">
    <property type="entry name" value="BLR4455 PROTEIN"/>
    <property type="match status" value="1"/>
</dbReference>
<proteinExistence type="inferred from homology"/>
<name>A0A1M6ESU4_9FLAO</name>
<sequence>MKFLKLNIHIVLALFISAGALAQNKNKVEVPLVYRNVSTSDTTSIASIKWKDYFKEKELIQLIDEALKKNNDLLIVEKNISIANLQYKQTKWGNVPQINAFVNASSNRLSENSLSGVSTNLFLGQNHIEDFSAGLNLSWEIGIWGKVKNQKKRALAQYLQSSEAKKTLQTTVVANVSKSYYNLLMLDAQLEIAKKTLQLNDSISRFVTLQYESGMTSLLAKEQTEAQRLIAAKLVLQIEQNIQIQENTLSILSGSFPSEKARIENLNTIITETNSSVGIPSQLLEKRPDVKSAELALDAANAKVGITKSNFYPTLNITAIGGVNSFEADNWFTIPASLFANLAGSLTAPILNNKKIRTQYEISKLERDQAVDQFRQTVMVAVGEVSNALVSIDKLKLQYELANERQLKLKSALKSATMLFKSGLTTYLEVIIAQSNLLQAELEFVTIKKDLLSANVDLYRALGGGWN</sequence>
<dbReference type="SUPFAM" id="SSF56954">
    <property type="entry name" value="Outer membrane efflux proteins (OEP)"/>
    <property type="match status" value="1"/>
</dbReference>
<dbReference type="EMBL" id="FQZI01000003">
    <property type="protein sequence ID" value="SHI88542.1"/>
    <property type="molecule type" value="Genomic_DNA"/>
</dbReference>
<reference evidence="4" key="1">
    <citation type="submission" date="2016-11" db="EMBL/GenBank/DDBJ databases">
        <authorList>
            <person name="Varghese N."/>
            <person name="Submissions S."/>
        </authorList>
    </citation>
    <scope>NUCLEOTIDE SEQUENCE [LARGE SCALE GENOMIC DNA]</scope>
    <source>
        <strain evidence="4">DSM 18829</strain>
    </source>
</reference>
<dbReference type="GO" id="GO:0015562">
    <property type="term" value="F:efflux transmembrane transporter activity"/>
    <property type="evidence" value="ECO:0007669"/>
    <property type="project" value="InterPro"/>
</dbReference>
<comment type="similarity">
    <text evidence="1 2">Belongs to the outer membrane factor (OMF) (TC 1.B.17) family.</text>
</comment>